<dbReference type="Proteomes" id="UP000217448">
    <property type="component" value="Unassembled WGS sequence"/>
</dbReference>
<evidence type="ECO:0000256" key="2">
    <source>
        <dbReference type="ARBA" id="ARBA00023027"/>
    </source>
</evidence>
<feature type="domain" description="D-isomer specific 2-hydroxyacid dehydrogenase NAD-binding" evidence="3">
    <location>
        <begin position="111"/>
        <end position="283"/>
    </location>
</feature>
<dbReference type="PANTHER" id="PTHR43333:SF1">
    <property type="entry name" value="D-ISOMER SPECIFIC 2-HYDROXYACID DEHYDROGENASE NAD-BINDING DOMAIN-CONTAINING PROTEIN"/>
    <property type="match status" value="1"/>
</dbReference>
<keyword evidence="6" id="KW-1185">Reference proteome</keyword>
<gene>
    <name evidence="4" type="ORF">CLG85_000380</name>
    <name evidence="5" type="ORF">CLG85_05505</name>
</gene>
<dbReference type="SUPFAM" id="SSF51735">
    <property type="entry name" value="NAD(P)-binding Rossmann-fold domains"/>
    <property type="match status" value="1"/>
</dbReference>
<organism evidence="5">
    <name type="scientific">Alloyangia mangrovi</name>
    <dbReference type="NCBI Taxonomy" id="1779329"/>
    <lineage>
        <taxon>Bacteria</taxon>
        <taxon>Pseudomonadati</taxon>
        <taxon>Pseudomonadota</taxon>
        <taxon>Alphaproteobacteria</taxon>
        <taxon>Rhodobacterales</taxon>
        <taxon>Roseobacteraceae</taxon>
        <taxon>Alloyangia</taxon>
    </lineage>
</organism>
<reference evidence="6" key="2">
    <citation type="submission" date="2023-07" db="EMBL/GenBank/DDBJ databases">
        <title>Yangia mangrovi SAOS 153D genome.</title>
        <authorList>
            <person name="Verma A."/>
            <person name="Pal Y."/>
            <person name="Sundharam S."/>
            <person name="Bisht B."/>
            <person name="Srinivasan K."/>
        </authorList>
    </citation>
    <scope>NUCLEOTIDE SEQUENCE [LARGE SCALE GENOMIC DNA]</scope>
    <source>
        <strain evidence="6">SAOS 153D</strain>
    </source>
</reference>
<reference evidence="5" key="1">
    <citation type="submission" date="2017-09" db="EMBL/GenBank/DDBJ databases">
        <title>Yangia sp. SAOS 153D whole genome sequencing.</title>
        <authorList>
            <person name="Verma A."/>
            <person name="Krishnamurthi S."/>
        </authorList>
    </citation>
    <scope>NUCLEOTIDE SEQUENCE [LARGE SCALE GENOMIC DNA]</scope>
    <source>
        <strain evidence="5">SAOS 153D</strain>
    </source>
</reference>
<evidence type="ECO:0000256" key="1">
    <source>
        <dbReference type="ARBA" id="ARBA00023002"/>
    </source>
</evidence>
<dbReference type="AlphaFoldDB" id="A0A2A3JYC4"/>
<protein>
    <submittedName>
        <fullName evidence="5">Hydroxyacid dehydrogenase</fullName>
    </submittedName>
</protein>
<dbReference type="Gene3D" id="3.40.50.720">
    <property type="entry name" value="NAD(P)-binding Rossmann-like Domain"/>
    <property type="match status" value="2"/>
</dbReference>
<evidence type="ECO:0000313" key="6">
    <source>
        <dbReference type="Proteomes" id="UP000217448"/>
    </source>
</evidence>
<accession>A0A2A3JYC4</accession>
<dbReference type="Pfam" id="PF02826">
    <property type="entry name" value="2-Hacid_dh_C"/>
    <property type="match status" value="1"/>
</dbReference>
<comment type="caution">
    <text evidence="5">The sequence shown here is derived from an EMBL/GenBank/DDBJ whole genome shotgun (WGS) entry which is preliminary data.</text>
</comment>
<dbReference type="OrthoDB" id="9787219at2"/>
<sequence length="318" mass="33888">MPAQSPILGVYLSATADLDALYGDALRSCAMDVVLRHPAEIDRPEDVRFAICWEPGEGAFAPYPNLGLAMSVAAGVDALLAHDGVPRGAAIARVRDPHQAELMAGYAVHEVLHYERGFSEMAGNAAKARWVPLRMRAPASVQVAVLGHGTMGRAVVRGLRSVGFSVRVACRSEPAEQLPGVRYLSGPGAVARAAEGAQYLVNVLPLTAETENVLDAALFARLAPGARLVQIGRGEHLVEADLEAALDSGQLAAATLDVFREEPLPAAHRFWQDARLRITPHVASDSLPEVVSAQVVETVRALRDGQPMAYAVDRARGY</sequence>
<dbReference type="InterPro" id="IPR036291">
    <property type="entry name" value="NAD(P)-bd_dom_sf"/>
</dbReference>
<dbReference type="EMBL" id="NTHN01000068">
    <property type="protein sequence ID" value="PBD20195.1"/>
    <property type="molecule type" value="Genomic_DNA"/>
</dbReference>
<evidence type="ECO:0000259" key="3">
    <source>
        <dbReference type="Pfam" id="PF02826"/>
    </source>
</evidence>
<evidence type="ECO:0000313" key="5">
    <source>
        <dbReference type="EMBL" id="PBD20195.1"/>
    </source>
</evidence>
<keyword evidence="2" id="KW-0520">NAD</keyword>
<dbReference type="GO" id="GO:0016491">
    <property type="term" value="F:oxidoreductase activity"/>
    <property type="evidence" value="ECO:0007669"/>
    <property type="project" value="UniProtKB-KW"/>
</dbReference>
<dbReference type="PANTHER" id="PTHR43333">
    <property type="entry name" value="2-HACID_DH_C DOMAIN-CONTAINING PROTEIN"/>
    <property type="match status" value="1"/>
</dbReference>
<keyword evidence="1" id="KW-0560">Oxidoreductase</keyword>
<reference evidence="4" key="3">
    <citation type="submission" date="2024-05" db="EMBL/GenBank/DDBJ databases">
        <title>Yangia mangrovi SAOS 153D genome.</title>
        <authorList>
            <person name="Verma A."/>
            <person name="Pal Y."/>
            <person name="Sundharam S."/>
            <person name="Bisht B."/>
            <person name="Srinivasan K."/>
        </authorList>
    </citation>
    <scope>NUCLEOTIDE SEQUENCE</scope>
    <source>
        <strain evidence="4">SAOS 153D</strain>
    </source>
</reference>
<dbReference type="InterPro" id="IPR006140">
    <property type="entry name" value="D-isomer_DH_NAD-bd"/>
</dbReference>
<evidence type="ECO:0000313" key="4">
    <source>
        <dbReference type="EMBL" id="MCT4368880.1"/>
    </source>
</evidence>
<dbReference type="GO" id="GO:0051287">
    <property type="term" value="F:NAD binding"/>
    <property type="evidence" value="ECO:0007669"/>
    <property type="project" value="InterPro"/>
</dbReference>
<proteinExistence type="predicted"/>
<name>A0A2A3JYC4_9RHOB</name>
<dbReference type="RefSeq" id="WP_095881350.1">
    <property type="nucleotide sequence ID" value="NZ_NTHN02000001.1"/>
</dbReference>
<dbReference type="EMBL" id="NTHN02000001">
    <property type="protein sequence ID" value="MCT4368880.1"/>
    <property type="molecule type" value="Genomic_DNA"/>
</dbReference>